<evidence type="ECO:0000259" key="6">
    <source>
        <dbReference type="PROSITE" id="PS50110"/>
    </source>
</evidence>
<protein>
    <recommendedName>
        <fullName evidence="9">Two-component system response regulator</fullName>
    </recommendedName>
</protein>
<dbReference type="Gene3D" id="3.40.50.2300">
    <property type="match status" value="1"/>
</dbReference>
<dbReference type="OrthoDB" id="1522078at2"/>
<dbReference type="PANTHER" id="PTHR43280">
    <property type="entry name" value="ARAC-FAMILY TRANSCRIPTIONAL REGULATOR"/>
    <property type="match status" value="1"/>
</dbReference>
<evidence type="ECO:0000256" key="1">
    <source>
        <dbReference type="ARBA" id="ARBA00023015"/>
    </source>
</evidence>
<dbReference type="InterPro" id="IPR001789">
    <property type="entry name" value="Sig_transdc_resp-reg_receiver"/>
</dbReference>
<name>A0A2S1LGD2_9FLAO</name>
<dbReference type="GO" id="GO:0043565">
    <property type="term" value="F:sequence-specific DNA binding"/>
    <property type="evidence" value="ECO:0007669"/>
    <property type="project" value="InterPro"/>
</dbReference>
<dbReference type="KEGG" id="ffa:FFWV33_15155"/>
<proteinExistence type="predicted"/>
<dbReference type="Pfam" id="PF12833">
    <property type="entry name" value="HTH_18"/>
    <property type="match status" value="1"/>
</dbReference>
<dbReference type="SMART" id="SM00342">
    <property type="entry name" value="HTH_ARAC"/>
    <property type="match status" value="1"/>
</dbReference>
<dbReference type="InterPro" id="IPR009057">
    <property type="entry name" value="Homeodomain-like_sf"/>
</dbReference>
<evidence type="ECO:0000256" key="3">
    <source>
        <dbReference type="ARBA" id="ARBA00023163"/>
    </source>
</evidence>
<organism evidence="7 8">
    <name type="scientific">Flavobacterium faecale</name>
    <dbReference type="NCBI Taxonomy" id="1355330"/>
    <lineage>
        <taxon>Bacteria</taxon>
        <taxon>Pseudomonadati</taxon>
        <taxon>Bacteroidota</taxon>
        <taxon>Flavobacteriia</taxon>
        <taxon>Flavobacteriales</taxon>
        <taxon>Flavobacteriaceae</taxon>
        <taxon>Flavobacterium</taxon>
    </lineage>
</organism>
<dbReference type="PANTHER" id="PTHR43280:SF2">
    <property type="entry name" value="HTH-TYPE TRANSCRIPTIONAL REGULATOR EXSA"/>
    <property type="match status" value="1"/>
</dbReference>
<evidence type="ECO:0000256" key="2">
    <source>
        <dbReference type="ARBA" id="ARBA00023125"/>
    </source>
</evidence>
<accession>A0A2S1LGD2</accession>
<dbReference type="PROSITE" id="PS01124">
    <property type="entry name" value="HTH_ARAC_FAMILY_2"/>
    <property type="match status" value="1"/>
</dbReference>
<dbReference type="GO" id="GO:0003700">
    <property type="term" value="F:DNA-binding transcription factor activity"/>
    <property type="evidence" value="ECO:0007669"/>
    <property type="project" value="InterPro"/>
</dbReference>
<dbReference type="Proteomes" id="UP000244527">
    <property type="component" value="Chromosome"/>
</dbReference>
<dbReference type="PROSITE" id="PS50110">
    <property type="entry name" value="RESPONSE_REGULATORY"/>
    <property type="match status" value="1"/>
</dbReference>
<evidence type="ECO:0008006" key="9">
    <source>
        <dbReference type="Google" id="ProtNLM"/>
    </source>
</evidence>
<evidence type="ECO:0000256" key="4">
    <source>
        <dbReference type="PROSITE-ProRule" id="PRU00169"/>
    </source>
</evidence>
<dbReference type="SUPFAM" id="SSF52172">
    <property type="entry name" value="CheY-like"/>
    <property type="match status" value="1"/>
</dbReference>
<dbReference type="SUPFAM" id="SSF46689">
    <property type="entry name" value="Homeodomain-like"/>
    <property type="match status" value="1"/>
</dbReference>
<comment type="caution">
    <text evidence="4">Lacks conserved residue(s) required for the propagation of feature annotation.</text>
</comment>
<reference evidence="7 8" key="1">
    <citation type="submission" date="2017-04" db="EMBL/GenBank/DDBJ databases">
        <title>Compelte genome sequence of WV33.</title>
        <authorList>
            <person name="Lee P.C."/>
        </authorList>
    </citation>
    <scope>NUCLEOTIDE SEQUENCE [LARGE SCALE GENOMIC DNA]</scope>
    <source>
        <strain evidence="7 8">WV33</strain>
    </source>
</reference>
<dbReference type="GO" id="GO:0000160">
    <property type="term" value="P:phosphorelay signal transduction system"/>
    <property type="evidence" value="ECO:0007669"/>
    <property type="project" value="InterPro"/>
</dbReference>
<dbReference type="Pfam" id="PF00072">
    <property type="entry name" value="Response_reg"/>
    <property type="match status" value="1"/>
</dbReference>
<dbReference type="EMBL" id="CP020918">
    <property type="protein sequence ID" value="AWG22769.1"/>
    <property type="molecule type" value="Genomic_DNA"/>
</dbReference>
<gene>
    <name evidence="7" type="ORF">FFWV33_15155</name>
</gene>
<evidence type="ECO:0000313" key="8">
    <source>
        <dbReference type="Proteomes" id="UP000244527"/>
    </source>
</evidence>
<keyword evidence="1" id="KW-0805">Transcription regulation</keyword>
<dbReference type="InterPro" id="IPR018060">
    <property type="entry name" value="HTH_AraC"/>
</dbReference>
<feature type="domain" description="HTH araC/xylS-type" evidence="5">
    <location>
        <begin position="98"/>
        <end position="197"/>
    </location>
</feature>
<feature type="domain" description="Response regulatory" evidence="6">
    <location>
        <begin position="1"/>
        <end position="66"/>
    </location>
</feature>
<dbReference type="Gene3D" id="1.10.10.60">
    <property type="entry name" value="Homeodomain-like"/>
    <property type="match status" value="1"/>
</dbReference>
<evidence type="ECO:0000313" key="7">
    <source>
        <dbReference type="EMBL" id="AWG22769.1"/>
    </source>
</evidence>
<sequence>MMPKMDGFELCKAIKTDVDLSHIPVVLLTAKTSDDNKVKGYSLGANAYVEKPFNLEVLKAQLDTLIKNRKLLQEKFRNTIDIEPSEFSTTKVDDNLLTKILEIVESKLTDETLNVQFIASECGLSQANLNKKLKALTGKSTAAFIRSIRLKRAAKLLSTGRYSVSDVTYEVGFTDLKYFRNSFKEEFLVSPSDFKRNNTDEDSES</sequence>
<evidence type="ECO:0000259" key="5">
    <source>
        <dbReference type="PROSITE" id="PS01124"/>
    </source>
</evidence>
<keyword evidence="8" id="KW-1185">Reference proteome</keyword>
<keyword evidence="2" id="KW-0238">DNA-binding</keyword>
<dbReference type="AlphaFoldDB" id="A0A2S1LGD2"/>
<dbReference type="InterPro" id="IPR011006">
    <property type="entry name" value="CheY-like_superfamily"/>
</dbReference>
<keyword evidence="3" id="KW-0804">Transcription</keyword>